<dbReference type="AlphaFoldDB" id="A0A428KM27"/>
<comment type="similarity">
    <text evidence="1">Belongs to the initiator RepB protein family.</text>
</comment>
<gene>
    <name evidence="4" type="ORF">EI291_14685</name>
</gene>
<reference evidence="4 5" key="1">
    <citation type="submission" date="2018-12" db="EMBL/GenBank/DDBJ databases">
        <authorList>
            <person name="Feng G."/>
            <person name="Zhu H."/>
        </authorList>
    </citation>
    <scope>NUCLEOTIDE SEQUENCE [LARGE SCALE GENOMIC DNA]</scope>
    <source>
        <strain evidence="4 5">KCTC 12533</strain>
    </source>
</reference>
<evidence type="ECO:0000259" key="3">
    <source>
        <dbReference type="Pfam" id="PF01051"/>
    </source>
</evidence>
<dbReference type="InterPro" id="IPR036388">
    <property type="entry name" value="WH-like_DNA-bd_sf"/>
</dbReference>
<comment type="caution">
    <text evidence="4">The sequence shown here is derived from an EMBL/GenBank/DDBJ whole genome shotgun (WGS) entry which is preliminary data.</text>
</comment>
<proteinExistence type="inferred from homology"/>
<dbReference type="Gene3D" id="1.10.10.10">
    <property type="entry name" value="Winged helix-like DNA-binding domain superfamily/Winged helix DNA-binding domain"/>
    <property type="match status" value="2"/>
</dbReference>
<feature type="domain" description="Initiator Rep protein WH1" evidence="3">
    <location>
        <begin position="116"/>
        <end position="271"/>
    </location>
</feature>
<feature type="compositionally biased region" description="Low complexity" evidence="2">
    <location>
        <begin position="58"/>
        <end position="74"/>
    </location>
</feature>
<protein>
    <submittedName>
        <fullName evidence="4">RepB family plasmid replication initiator protein</fullName>
    </submittedName>
</protein>
<dbReference type="GO" id="GO:0006270">
    <property type="term" value="P:DNA replication initiation"/>
    <property type="evidence" value="ECO:0007669"/>
    <property type="project" value="InterPro"/>
</dbReference>
<dbReference type="Pfam" id="PF21205">
    <property type="entry name" value="Rep3_C"/>
    <property type="match status" value="1"/>
</dbReference>
<dbReference type="OrthoDB" id="865739at2"/>
<evidence type="ECO:0000313" key="5">
    <source>
        <dbReference type="Proteomes" id="UP000273500"/>
    </source>
</evidence>
<dbReference type="GO" id="GO:0003887">
    <property type="term" value="F:DNA-directed DNA polymerase activity"/>
    <property type="evidence" value="ECO:0007669"/>
    <property type="project" value="InterPro"/>
</dbReference>
<feature type="region of interest" description="Disordered" evidence="2">
    <location>
        <begin position="56"/>
        <end position="75"/>
    </location>
</feature>
<name>A0A428KM27_9BACT</name>
<dbReference type="Pfam" id="PF01051">
    <property type="entry name" value="Rep3_N"/>
    <property type="match status" value="1"/>
</dbReference>
<dbReference type="SUPFAM" id="SSF46785">
    <property type="entry name" value="Winged helix' DNA-binding domain"/>
    <property type="match status" value="2"/>
</dbReference>
<organism evidence="4 5">
    <name type="scientific">Hymenobacter rigui</name>
    <dbReference type="NCBI Taxonomy" id="334424"/>
    <lineage>
        <taxon>Bacteria</taxon>
        <taxon>Pseudomonadati</taxon>
        <taxon>Bacteroidota</taxon>
        <taxon>Cytophagia</taxon>
        <taxon>Cytophagales</taxon>
        <taxon>Hymenobacteraceae</taxon>
        <taxon>Hymenobacter</taxon>
    </lineage>
</organism>
<evidence type="ECO:0000256" key="2">
    <source>
        <dbReference type="SAM" id="MobiDB-lite"/>
    </source>
</evidence>
<sequence>MRRVIYYKNHEHLLQKPRGPITKARRIYYKNHAETAGIYYKNHASLLQKHDDLLQKPRGGQSVRSSGSAGARASITTPQACNRTGEAPSLLSPPPLFTMQATLFDPPRPEEPISKIVVQHNALVNARFDLSTVEMRLFMAMLSRIGRNDSEFREMRIPLTEIVALSGRRPSGKDYQQVAGMCDQLVSRILHIERPDTARKTTRRTNSPDFDKIPLMAYAKYRGEEGALYVRFNDEVMPYLLQLQRNFTKAQVVQLLKLKSPHSYRIYWLLKEYAAFGSRAVEVEELKRLLSLEGQYKQFPLFRLRVLDRARQELGETDLPFTYELVREGKSVSVIRFNFPPVAGQPDTMLLEASAEAADWEAALHQAGLAASSRTAIAELVAAGQVMPEYVRFVVRTQRDKHRLGKVKSLAGSIFSAVTKGHLLGEFEEFTRRATPARPPAAKAKNAAQEAVRFRLEEVESMYRTLVAKNLHKGCSFDAHLQQVYLSQGFKLVEDAGQGQWLVKNPG</sequence>
<evidence type="ECO:0000313" key="4">
    <source>
        <dbReference type="EMBL" id="RSK47502.1"/>
    </source>
</evidence>
<keyword evidence="5" id="KW-1185">Reference proteome</keyword>
<dbReference type="Proteomes" id="UP000273500">
    <property type="component" value="Unassembled WGS sequence"/>
</dbReference>
<dbReference type="InterPro" id="IPR000525">
    <property type="entry name" value="Initiator_Rep_WH1"/>
</dbReference>
<evidence type="ECO:0000256" key="1">
    <source>
        <dbReference type="ARBA" id="ARBA00038283"/>
    </source>
</evidence>
<accession>A0A428KM27</accession>
<dbReference type="EMBL" id="RWIT01000008">
    <property type="protein sequence ID" value="RSK47502.1"/>
    <property type="molecule type" value="Genomic_DNA"/>
</dbReference>
<dbReference type="InterPro" id="IPR036390">
    <property type="entry name" value="WH_DNA-bd_sf"/>
</dbReference>